<keyword evidence="4" id="KW-1003">Cell membrane</keyword>
<dbReference type="GO" id="GO:0005921">
    <property type="term" value="C:gap junction"/>
    <property type="evidence" value="ECO:0007669"/>
    <property type="project" value="UniProtKB-SubCell"/>
</dbReference>
<proteinExistence type="predicted"/>
<keyword evidence="5" id="KW-0812">Transmembrane</keyword>
<evidence type="ECO:0000256" key="3">
    <source>
        <dbReference type="ARBA" id="ARBA00022448"/>
    </source>
</evidence>
<feature type="compositionally biased region" description="Polar residues" evidence="12">
    <location>
        <begin position="134"/>
        <end position="143"/>
    </location>
</feature>
<evidence type="ECO:0000256" key="8">
    <source>
        <dbReference type="ARBA" id="ARBA00022989"/>
    </source>
</evidence>
<evidence type="ECO:0000256" key="2">
    <source>
        <dbReference type="ARBA" id="ARBA00004651"/>
    </source>
</evidence>
<dbReference type="GO" id="GO:0005243">
    <property type="term" value="F:gap junction channel activity"/>
    <property type="evidence" value="ECO:0007669"/>
    <property type="project" value="TreeGrafter"/>
</dbReference>
<reference evidence="13 14" key="1">
    <citation type="submission" date="2013-12" db="EMBL/GenBank/DDBJ databases">
        <title>Draft genome of the parsitic nematode Ancylostoma duodenale.</title>
        <authorList>
            <person name="Mitreva M."/>
        </authorList>
    </citation>
    <scope>NUCLEOTIDE SEQUENCE [LARGE SCALE GENOMIC DNA]</scope>
    <source>
        <strain evidence="13 14">Zhejiang</strain>
    </source>
</reference>
<keyword evidence="7" id="KW-0965">Cell junction</keyword>
<gene>
    <name evidence="13" type="ORF">ANCDUO_24459</name>
</gene>
<accession>A0A0C2FAE9</accession>
<dbReference type="PANTHER" id="PTHR11893:SF9">
    <property type="entry name" value="INNEXIN-7"/>
    <property type="match status" value="1"/>
</dbReference>
<comment type="subcellular location">
    <subcellularLocation>
        <location evidence="1">Cell junction</location>
        <location evidence="1">Gap junction</location>
    </subcellularLocation>
    <subcellularLocation>
        <location evidence="2">Cell membrane</location>
        <topology evidence="2">Multi-pass membrane protein</topology>
    </subcellularLocation>
</comment>
<dbReference type="GO" id="GO:0034220">
    <property type="term" value="P:monoatomic ion transmembrane transport"/>
    <property type="evidence" value="ECO:0007669"/>
    <property type="project" value="UniProtKB-KW"/>
</dbReference>
<keyword evidence="8" id="KW-1133">Transmembrane helix</keyword>
<evidence type="ECO:0000256" key="1">
    <source>
        <dbReference type="ARBA" id="ARBA00004610"/>
    </source>
</evidence>
<keyword evidence="6" id="KW-0303">Gap junction</keyword>
<evidence type="ECO:0000256" key="11">
    <source>
        <dbReference type="ARBA" id="ARBA00023303"/>
    </source>
</evidence>
<dbReference type="EMBL" id="KN772288">
    <property type="protein sequence ID" value="KIH45500.1"/>
    <property type="molecule type" value="Genomic_DNA"/>
</dbReference>
<evidence type="ECO:0000256" key="10">
    <source>
        <dbReference type="ARBA" id="ARBA00023136"/>
    </source>
</evidence>
<dbReference type="AlphaFoldDB" id="A0A0C2FAE9"/>
<keyword evidence="9" id="KW-0406">Ion transport</keyword>
<protein>
    <submittedName>
        <fullName evidence="13">Uncharacterized protein</fullName>
    </submittedName>
</protein>
<dbReference type="GO" id="GO:0005886">
    <property type="term" value="C:plasma membrane"/>
    <property type="evidence" value="ECO:0007669"/>
    <property type="project" value="UniProtKB-SubCell"/>
</dbReference>
<keyword evidence="10" id="KW-0472">Membrane</keyword>
<evidence type="ECO:0000256" key="6">
    <source>
        <dbReference type="ARBA" id="ARBA00022868"/>
    </source>
</evidence>
<keyword evidence="3" id="KW-0813">Transport</keyword>
<keyword evidence="14" id="KW-1185">Reference proteome</keyword>
<feature type="region of interest" description="Disordered" evidence="12">
    <location>
        <begin position="78"/>
        <end position="167"/>
    </location>
</feature>
<organism evidence="13 14">
    <name type="scientific">Ancylostoma duodenale</name>
    <dbReference type="NCBI Taxonomy" id="51022"/>
    <lineage>
        <taxon>Eukaryota</taxon>
        <taxon>Metazoa</taxon>
        <taxon>Ecdysozoa</taxon>
        <taxon>Nematoda</taxon>
        <taxon>Chromadorea</taxon>
        <taxon>Rhabditida</taxon>
        <taxon>Rhabditina</taxon>
        <taxon>Rhabditomorpha</taxon>
        <taxon>Strongyloidea</taxon>
        <taxon>Ancylostomatidae</taxon>
        <taxon>Ancylostomatinae</taxon>
        <taxon>Ancylostoma</taxon>
    </lineage>
</organism>
<dbReference type="Proteomes" id="UP000054047">
    <property type="component" value="Unassembled WGS sequence"/>
</dbReference>
<sequence>MCETPFDKENASNRKHVDCFMDKYLGLDGVFLLRLIAQHADVVFITELIGSLWKTHYAIEEQRSALKRMNRVLPLLCSGEQDDVSPDGPSTRKSSAVASAISKRKLLVQRNKMSQLDRRQSSLRRHASVDEMESVQSKQFADSSSDEESKGKASSRGSSEKRKKSLK</sequence>
<evidence type="ECO:0000256" key="7">
    <source>
        <dbReference type="ARBA" id="ARBA00022949"/>
    </source>
</evidence>
<evidence type="ECO:0000313" key="13">
    <source>
        <dbReference type="EMBL" id="KIH45500.1"/>
    </source>
</evidence>
<evidence type="ECO:0000256" key="9">
    <source>
        <dbReference type="ARBA" id="ARBA00023065"/>
    </source>
</evidence>
<name>A0A0C2FAE9_9BILA</name>
<dbReference type="OrthoDB" id="5867527at2759"/>
<evidence type="ECO:0000256" key="12">
    <source>
        <dbReference type="SAM" id="MobiDB-lite"/>
    </source>
</evidence>
<dbReference type="PANTHER" id="PTHR11893">
    <property type="entry name" value="INNEXIN"/>
    <property type="match status" value="1"/>
</dbReference>
<dbReference type="InterPro" id="IPR000990">
    <property type="entry name" value="Innexin"/>
</dbReference>
<evidence type="ECO:0000313" key="14">
    <source>
        <dbReference type="Proteomes" id="UP000054047"/>
    </source>
</evidence>
<evidence type="ECO:0000256" key="5">
    <source>
        <dbReference type="ARBA" id="ARBA00022692"/>
    </source>
</evidence>
<keyword evidence="11" id="KW-0407">Ion channel</keyword>
<evidence type="ECO:0000256" key="4">
    <source>
        <dbReference type="ARBA" id="ARBA00022475"/>
    </source>
</evidence>